<gene>
    <name evidence="1" type="ORF">HNR73_007089</name>
</gene>
<reference evidence="1 2" key="1">
    <citation type="submission" date="2020-08" db="EMBL/GenBank/DDBJ databases">
        <title>Genomic Encyclopedia of Type Strains, Phase IV (KMG-IV): sequencing the most valuable type-strain genomes for metagenomic binning, comparative biology and taxonomic classification.</title>
        <authorList>
            <person name="Goeker M."/>
        </authorList>
    </citation>
    <scope>NUCLEOTIDE SEQUENCE [LARGE SCALE GENOMIC DNA]</scope>
    <source>
        <strain evidence="1 2">YIM 65646</strain>
    </source>
</reference>
<comment type="caution">
    <text evidence="1">The sequence shown here is derived from an EMBL/GenBank/DDBJ whole genome shotgun (WGS) entry which is preliminary data.</text>
</comment>
<evidence type="ECO:0000313" key="1">
    <source>
        <dbReference type="EMBL" id="MBB6039198.1"/>
    </source>
</evidence>
<protein>
    <submittedName>
        <fullName evidence="1">Uncharacterized protein</fullName>
    </submittedName>
</protein>
<organism evidence="1 2">
    <name type="scientific">Phytomonospora endophytica</name>
    <dbReference type="NCBI Taxonomy" id="714109"/>
    <lineage>
        <taxon>Bacteria</taxon>
        <taxon>Bacillati</taxon>
        <taxon>Actinomycetota</taxon>
        <taxon>Actinomycetes</taxon>
        <taxon>Micromonosporales</taxon>
        <taxon>Micromonosporaceae</taxon>
        <taxon>Phytomonospora</taxon>
    </lineage>
</organism>
<dbReference type="RefSeq" id="WP_184792283.1">
    <property type="nucleotide sequence ID" value="NZ_BONT01000050.1"/>
</dbReference>
<dbReference type="InterPro" id="IPR011044">
    <property type="entry name" value="Quino_amine_DH_bsu"/>
</dbReference>
<dbReference type="EMBL" id="JACHGT010000020">
    <property type="protein sequence ID" value="MBB6039198.1"/>
    <property type="molecule type" value="Genomic_DNA"/>
</dbReference>
<dbReference type="AlphaFoldDB" id="A0A841FZR6"/>
<evidence type="ECO:0000313" key="2">
    <source>
        <dbReference type="Proteomes" id="UP000548476"/>
    </source>
</evidence>
<proteinExistence type="predicted"/>
<sequence>MLREVQPRAALTPGHRVDLARHLPGGGWALAAFDGTVTVTDPVLTVERRVDLGMRIGDLRVACDGTWAWVGDSGLWTGTPEKPRPGPERTEAVLWTGGGLWTARTGEEVAVELRDPDFGVLAAASLPERYGGSGAWLHPHPDPGTVVLWTAGPVWAGSEAHVVTRDGDRLRVEPIPFENPDPPVFLPGGGELLVALPDLLRVSWPGGSELARLPWTDISPDPKDERPTRDLWLLPGGKAAWGSYSRRVRIVDLATMTVEAEVVLAGHPVRTFSAFHAVPGIGSPHGDLSGFTVGGAGVLSVHHHREALLSDAADWAGQPAVAS</sequence>
<name>A0A841FZR6_9ACTN</name>
<keyword evidence="2" id="KW-1185">Reference proteome</keyword>
<dbReference type="Proteomes" id="UP000548476">
    <property type="component" value="Unassembled WGS sequence"/>
</dbReference>
<accession>A0A841FZR6</accession>
<dbReference type="SUPFAM" id="SSF50969">
    <property type="entry name" value="YVTN repeat-like/Quinoprotein amine dehydrogenase"/>
    <property type="match status" value="1"/>
</dbReference>